<organism evidence="3">
    <name type="scientific">Serpula lacrymans var. lacrymans (strain S7.3)</name>
    <name type="common">Dry rot fungus</name>
    <dbReference type="NCBI Taxonomy" id="936435"/>
    <lineage>
        <taxon>Eukaryota</taxon>
        <taxon>Fungi</taxon>
        <taxon>Dikarya</taxon>
        <taxon>Basidiomycota</taxon>
        <taxon>Agaricomycotina</taxon>
        <taxon>Agaricomycetes</taxon>
        <taxon>Agaricomycetidae</taxon>
        <taxon>Boletales</taxon>
        <taxon>Coniophorineae</taxon>
        <taxon>Serpulaceae</taxon>
        <taxon>Serpula</taxon>
    </lineage>
</organism>
<feature type="compositionally biased region" description="Polar residues" evidence="1">
    <location>
        <begin position="122"/>
        <end position="159"/>
    </location>
</feature>
<dbReference type="OrthoDB" id="21418at2759"/>
<sequence>MESLNLNVLANLEQAEKDMNSDFRAAAFSITTLYKSSRYASKRAYSTGYAAACQDLLVMIQQGVSAGGIAPSTSTNPDGSEMTIGKVMDWIEARLDAIKSRQEEEEEEWEKEKGRGGGRANVGSTVVAPSTAHRTNTTSAKPSDSSSHPTQNGPSTNPQRVAEHTIAPLTPHSPLSLNATNLTSRPSSPSPPPHAPLRPIHHFQTAIRPIKSRALALRPKDMPDSLMSVNPSISSASSDTTFRPLSVHAFKDTATPTSTIAGLADSDAPSVTDFSAGAKRRHAVMMMLDSAGGTAVENSSPGSSSMSQSTHTSSASGSSRRRTRSTRNSALGAHQGQVQSQVGDAMEVEDDGRERKRVTRR</sequence>
<evidence type="ECO:0000313" key="2">
    <source>
        <dbReference type="EMBL" id="EGO03143.1"/>
    </source>
</evidence>
<dbReference type="OMA" id="KRRHAVM"/>
<dbReference type="HOGENOM" id="CLU_857817_0_0_1"/>
<dbReference type="PANTHER" id="PTHR38645">
    <property type="entry name" value="CHROMOSOME 9, WHOLE GENOME SHOTGUN SEQUENCE"/>
    <property type="match status" value="1"/>
</dbReference>
<evidence type="ECO:0000313" key="3">
    <source>
        <dbReference type="Proteomes" id="UP000008063"/>
    </source>
</evidence>
<evidence type="ECO:0000256" key="1">
    <source>
        <dbReference type="SAM" id="MobiDB-lite"/>
    </source>
</evidence>
<dbReference type="PANTHER" id="PTHR38645:SF1">
    <property type="entry name" value="YALI0F12243P"/>
    <property type="match status" value="1"/>
</dbReference>
<dbReference type="AlphaFoldDB" id="F8PNG1"/>
<feature type="compositionally biased region" description="Polar residues" evidence="1">
    <location>
        <begin position="173"/>
        <end position="183"/>
    </location>
</feature>
<keyword evidence="3" id="KW-1185">Reference proteome</keyword>
<reference evidence="3" key="1">
    <citation type="journal article" date="2011" name="Science">
        <title>The plant cell wall-decomposing machinery underlies the functional diversity of forest fungi.</title>
        <authorList>
            <person name="Eastwood D.C."/>
            <person name="Floudas D."/>
            <person name="Binder M."/>
            <person name="Majcherczyk A."/>
            <person name="Schneider P."/>
            <person name="Aerts A."/>
            <person name="Asiegbu F.O."/>
            <person name="Baker S.E."/>
            <person name="Barry K."/>
            <person name="Bendiksby M."/>
            <person name="Blumentritt M."/>
            <person name="Coutinho P.M."/>
            <person name="Cullen D."/>
            <person name="de Vries R.P."/>
            <person name="Gathman A."/>
            <person name="Goodell B."/>
            <person name="Henrissat B."/>
            <person name="Ihrmark K."/>
            <person name="Kauserud H."/>
            <person name="Kohler A."/>
            <person name="LaButti K."/>
            <person name="Lapidus A."/>
            <person name="Lavin J.L."/>
            <person name="Lee Y.-H."/>
            <person name="Lindquist E."/>
            <person name="Lilly W."/>
            <person name="Lucas S."/>
            <person name="Morin E."/>
            <person name="Murat C."/>
            <person name="Oguiza J.A."/>
            <person name="Park J."/>
            <person name="Pisabarro A.G."/>
            <person name="Riley R."/>
            <person name="Rosling A."/>
            <person name="Salamov A."/>
            <person name="Schmidt O."/>
            <person name="Schmutz J."/>
            <person name="Skrede I."/>
            <person name="Stenlid J."/>
            <person name="Wiebenga A."/>
            <person name="Xie X."/>
            <person name="Kuees U."/>
            <person name="Hibbett D.S."/>
            <person name="Hoffmeister D."/>
            <person name="Hoegberg N."/>
            <person name="Martin F."/>
            <person name="Grigoriev I.V."/>
            <person name="Watkinson S.C."/>
        </authorList>
    </citation>
    <scope>NUCLEOTIDE SEQUENCE [LARGE SCALE GENOMIC DNA]</scope>
    <source>
        <strain evidence="3">strain S7.3</strain>
    </source>
</reference>
<name>F8PNG1_SERL3</name>
<dbReference type="InParanoid" id="F8PNG1"/>
<gene>
    <name evidence="2" type="ORF">SERLA73DRAFT_176664</name>
</gene>
<accession>F8PNG1</accession>
<dbReference type="Proteomes" id="UP000008063">
    <property type="component" value="Unassembled WGS sequence"/>
</dbReference>
<feature type="compositionally biased region" description="Low complexity" evidence="1">
    <location>
        <begin position="299"/>
        <end position="318"/>
    </location>
</feature>
<dbReference type="EMBL" id="GL945476">
    <property type="protein sequence ID" value="EGO03143.1"/>
    <property type="molecule type" value="Genomic_DNA"/>
</dbReference>
<feature type="region of interest" description="Disordered" evidence="1">
    <location>
        <begin position="293"/>
        <end position="361"/>
    </location>
</feature>
<proteinExistence type="predicted"/>
<protein>
    <submittedName>
        <fullName evidence="2">Uncharacterized protein</fullName>
    </submittedName>
</protein>
<feature type="region of interest" description="Disordered" evidence="1">
    <location>
        <begin position="101"/>
        <end position="199"/>
    </location>
</feature>